<feature type="region of interest" description="Disordered" evidence="1">
    <location>
        <begin position="117"/>
        <end position="215"/>
    </location>
</feature>
<dbReference type="PRINTS" id="PR01854">
    <property type="entry name" value="BR22PROTEIN"/>
</dbReference>
<dbReference type="OrthoDB" id="5377144at2759"/>
<feature type="region of interest" description="Disordered" evidence="1">
    <location>
        <begin position="1"/>
        <end position="30"/>
    </location>
</feature>
<dbReference type="InterPro" id="IPR013730">
    <property type="entry name" value="Fyv7/TAP26"/>
</dbReference>
<accession>A0A3P8VEZ6</accession>
<dbReference type="FunCoup" id="A0A3P8VEZ6">
    <property type="interactions" value="950"/>
</dbReference>
<dbReference type="Pfam" id="PF08524">
    <property type="entry name" value="rRNA_processing"/>
    <property type="match status" value="1"/>
</dbReference>
<feature type="compositionally biased region" description="Polar residues" evidence="1">
    <location>
        <begin position="1"/>
        <end position="11"/>
    </location>
</feature>
<protein>
    <submittedName>
        <fullName evidence="2">Coiled-coil domain containing 59</fullName>
    </submittedName>
</protein>
<dbReference type="GeneID" id="103382761"/>
<dbReference type="GO" id="GO:0005634">
    <property type="term" value="C:nucleus"/>
    <property type="evidence" value="ECO:0007669"/>
    <property type="project" value="TreeGrafter"/>
</dbReference>
<dbReference type="PANTHER" id="PTHR15657:SF1">
    <property type="entry name" value="THYROID TRANSCRIPTION FACTOR 1-ASSOCIATED PROTEIN 26"/>
    <property type="match status" value="1"/>
</dbReference>
<feature type="compositionally biased region" description="Basic residues" evidence="1">
    <location>
        <begin position="16"/>
        <end position="30"/>
    </location>
</feature>
<reference evidence="2" key="3">
    <citation type="submission" date="2025-09" db="UniProtKB">
        <authorList>
            <consortium name="Ensembl"/>
        </authorList>
    </citation>
    <scope>IDENTIFICATION</scope>
</reference>
<dbReference type="OMA" id="TDRYPDH"/>
<dbReference type="Ensembl" id="ENSCSET00000012980.1">
    <property type="protein sequence ID" value="ENSCSEP00000012824.1"/>
    <property type="gene ID" value="ENSCSEG00000008298.1"/>
</dbReference>
<dbReference type="RefSeq" id="XP_008313884.1">
    <property type="nucleotide sequence ID" value="XM_008315662.3"/>
</dbReference>
<evidence type="ECO:0000256" key="1">
    <source>
        <dbReference type="SAM" id="MobiDB-lite"/>
    </source>
</evidence>
<dbReference type="PANTHER" id="PTHR15657">
    <property type="entry name" value="THYROID TRANSCRIPTION FACTOR 1-ASSOCIATED PROTEIN 26"/>
    <property type="match status" value="1"/>
</dbReference>
<name>A0A3P8VEZ6_CYNSE</name>
<feature type="compositionally biased region" description="Basic and acidic residues" evidence="1">
    <location>
        <begin position="191"/>
        <end position="215"/>
    </location>
</feature>
<feature type="compositionally biased region" description="Polar residues" evidence="1">
    <location>
        <begin position="144"/>
        <end position="157"/>
    </location>
</feature>
<feature type="compositionally biased region" description="Basic and acidic residues" evidence="1">
    <location>
        <begin position="117"/>
        <end position="130"/>
    </location>
</feature>
<organism evidence="2 3">
    <name type="scientific">Cynoglossus semilaevis</name>
    <name type="common">Tongue sole</name>
    <dbReference type="NCBI Taxonomy" id="244447"/>
    <lineage>
        <taxon>Eukaryota</taxon>
        <taxon>Metazoa</taxon>
        <taxon>Chordata</taxon>
        <taxon>Craniata</taxon>
        <taxon>Vertebrata</taxon>
        <taxon>Euteleostomi</taxon>
        <taxon>Actinopterygii</taxon>
        <taxon>Neopterygii</taxon>
        <taxon>Teleostei</taxon>
        <taxon>Neoteleostei</taxon>
        <taxon>Acanthomorphata</taxon>
        <taxon>Carangaria</taxon>
        <taxon>Pleuronectiformes</taxon>
        <taxon>Pleuronectoidei</taxon>
        <taxon>Cynoglossidae</taxon>
        <taxon>Cynoglossinae</taxon>
        <taxon>Cynoglossus</taxon>
    </lineage>
</organism>
<reference evidence="2" key="2">
    <citation type="submission" date="2025-08" db="UniProtKB">
        <authorList>
            <consortium name="Ensembl"/>
        </authorList>
    </citation>
    <scope>IDENTIFICATION</scope>
</reference>
<dbReference type="STRING" id="244447.ENSCSEP00000012824"/>
<dbReference type="GeneTree" id="ENSGT00390000006546"/>
<evidence type="ECO:0000313" key="2">
    <source>
        <dbReference type="Ensembl" id="ENSCSEP00000012824.1"/>
    </source>
</evidence>
<keyword evidence="3" id="KW-1185">Reference proteome</keyword>
<dbReference type="InParanoid" id="A0A3P8VEZ6"/>
<dbReference type="KEGG" id="csem:103382761"/>
<sequence>MAPTGKMTSKTFPAKKGNKTNHKHFKQDFKKKRKWLPENKTFEGGICEGQGFAFKRKEKARHEYNRLLRKEKRRINTDSKIQYKDEYPEHLRHLYLAEAEKLKQEAWSNRLNRSKLRVRDQEQVQERSESEAAAAAEHSEAAGTDTTVIGGSEPSTTDVKDSDQTASPDKESLPLSNRMKKKMQRKSSYQKTREEYENVIEKQKKKKEEYLKNKQQKEEAIQRYKQKKMETFQILSKKTKKGQPNLNLQMEYLLKKIQGNE</sequence>
<feature type="compositionally biased region" description="Basic and acidic residues" evidence="1">
    <location>
        <begin position="158"/>
        <end position="172"/>
    </location>
</feature>
<dbReference type="CTD" id="29080"/>
<dbReference type="Proteomes" id="UP000265120">
    <property type="component" value="Chromosome 8"/>
</dbReference>
<reference evidence="2 3" key="1">
    <citation type="journal article" date="2014" name="Nat. Genet.">
        <title>Whole-genome sequence of a flatfish provides insights into ZW sex chromosome evolution and adaptation to a benthic lifestyle.</title>
        <authorList>
            <person name="Chen S."/>
            <person name="Zhang G."/>
            <person name="Shao C."/>
            <person name="Huang Q."/>
            <person name="Liu G."/>
            <person name="Zhang P."/>
            <person name="Song W."/>
            <person name="An N."/>
            <person name="Chalopin D."/>
            <person name="Volff J.N."/>
            <person name="Hong Y."/>
            <person name="Li Q."/>
            <person name="Sha Z."/>
            <person name="Zhou H."/>
            <person name="Xie M."/>
            <person name="Yu Q."/>
            <person name="Liu Y."/>
            <person name="Xiang H."/>
            <person name="Wang N."/>
            <person name="Wu K."/>
            <person name="Yang C."/>
            <person name="Zhou Q."/>
            <person name="Liao X."/>
            <person name="Yang L."/>
            <person name="Hu Q."/>
            <person name="Zhang J."/>
            <person name="Meng L."/>
            <person name="Jin L."/>
            <person name="Tian Y."/>
            <person name="Lian J."/>
            <person name="Yang J."/>
            <person name="Miao G."/>
            <person name="Liu S."/>
            <person name="Liang Z."/>
            <person name="Yan F."/>
            <person name="Li Y."/>
            <person name="Sun B."/>
            <person name="Zhang H."/>
            <person name="Zhang J."/>
            <person name="Zhu Y."/>
            <person name="Du M."/>
            <person name="Zhao Y."/>
            <person name="Schartl M."/>
            <person name="Tang Q."/>
            <person name="Wang J."/>
        </authorList>
    </citation>
    <scope>NUCLEOTIDE SEQUENCE</scope>
</reference>
<evidence type="ECO:0000313" key="3">
    <source>
        <dbReference type="Proteomes" id="UP000265120"/>
    </source>
</evidence>
<proteinExistence type="predicted"/>
<dbReference type="AlphaFoldDB" id="A0A3P8VEZ6"/>